<dbReference type="Proteomes" id="UP000276443">
    <property type="component" value="Unassembled WGS sequence"/>
</dbReference>
<accession>A0A3N5B881</accession>
<comment type="caution">
    <text evidence="2">The sequence shown here is derived from an EMBL/GenBank/DDBJ whole genome shotgun (WGS) entry which is preliminary data.</text>
</comment>
<protein>
    <submittedName>
        <fullName evidence="2">DinB family protein</fullName>
    </submittedName>
</protein>
<reference evidence="2 3" key="1">
    <citation type="submission" date="2018-11" db="EMBL/GenBank/DDBJ databases">
        <title>Genomic Encyclopedia of Type Strains, Phase IV (KMG-IV): sequencing the most valuable type-strain genomes for metagenomic binning, comparative biology and taxonomic classification.</title>
        <authorList>
            <person name="Goeker M."/>
        </authorList>
    </citation>
    <scope>NUCLEOTIDE SEQUENCE [LARGE SCALE GENOMIC DNA]</scope>
    <source>
        <strain evidence="2 3">DSM 18090</strain>
    </source>
</reference>
<gene>
    <name evidence="2" type="ORF">EDC24_1726</name>
</gene>
<dbReference type="RefSeq" id="WP_124221643.1">
    <property type="nucleotide sequence ID" value="NZ_RKRF01000009.1"/>
</dbReference>
<dbReference type="InterPro" id="IPR034660">
    <property type="entry name" value="DinB/YfiT-like"/>
</dbReference>
<evidence type="ECO:0000313" key="3">
    <source>
        <dbReference type="Proteomes" id="UP000276443"/>
    </source>
</evidence>
<dbReference type="AlphaFoldDB" id="A0A3N5B881"/>
<dbReference type="Pfam" id="PF12867">
    <property type="entry name" value="DinB_2"/>
    <property type="match status" value="1"/>
</dbReference>
<evidence type="ECO:0000313" key="2">
    <source>
        <dbReference type="EMBL" id="RPF53229.1"/>
    </source>
</evidence>
<feature type="domain" description="DinB-like" evidence="1">
    <location>
        <begin position="23"/>
        <end position="146"/>
    </location>
</feature>
<keyword evidence="3" id="KW-1185">Reference proteome</keyword>
<proteinExistence type="predicted"/>
<evidence type="ECO:0000259" key="1">
    <source>
        <dbReference type="Pfam" id="PF12867"/>
    </source>
</evidence>
<dbReference type="InterPro" id="IPR024775">
    <property type="entry name" value="DinB-like"/>
</dbReference>
<sequence>MTEKAVLTEEAILQHFKTWRSWVVGLVEKIPEERFDEIPEPFRNNIRWNAGHLVANLDSKLAWVLNEETTLPQVYLDYFDRGTSPEDWTDTPPNKEDILKQLQKQSEELEARVLGKLDQPLPEDFIGMKTVAEALEFFTAHEAMHLTNINTMRKMLKGS</sequence>
<dbReference type="Gene3D" id="1.20.120.450">
    <property type="entry name" value="dinb family like domain"/>
    <property type="match status" value="1"/>
</dbReference>
<dbReference type="SUPFAM" id="SSF109854">
    <property type="entry name" value="DinB/YfiT-like putative metalloenzymes"/>
    <property type="match status" value="1"/>
</dbReference>
<dbReference type="EMBL" id="RKRF01000009">
    <property type="protein sequence ID" value="RPF53229.1"/>
    <property type="molecule type" value="Genomic_DNA"/>
</dbReference>
<organism evidence="2 3">
    <name type="scientific">Aquisalibacillus elongatus</name>
    <dbReference type="NCBI Taxonomy" id="485577"/>
    <lineage>
        <taxon>Bacteria</taxon>
        <taxon>Bacillati</taxon>
        <taxon>Bacillota</taxon>
        <taxon>Bacilli</taxon>
        <taxon>Bacillales</taxon>
        <taxon>Bacillaceae</taxon>
        <taxon>Aquisalibacillus</taxon>
    </lineage>
</organism>
<name>A0A3N5B881_9BACI</name>
<dbReference type="OrthoDB" id="4295522at2"/>